<evidence type="ECO:0000313" key="4">
    <source>
        <dbReference type="EMBL" id="MBB4750314.1"/>
    </source>
</evidence>
<feature type="transmembrane region" description="Helical" evidence="2">
    <location>
        <begin position="80"/>
        <end position="98"/>
    </location>
</feature>
<evidence type="ECO:0000256" key="1">
    <source>
        <dbReference type="SAM" id="MobiDB-lite"/>
    </source>
</evidence>
<dbReference type="AlphaFoldDB" id="A0A7W7HGX4"/>
<sequence>MDSPVVPTTGDPAEPVELPDISEYWPDAPHRSGPAADHYELDGAEAVRTDPAWNSLATHRPTLELTNIGPPPPRPLWRPVLPLLAGMLVIAGTFWVVFGPDREAERSQAPVLVNPPAAVPASPPVSIGTSPPAAEQTTEPPVPAPGAATFELAEGTTELDVRIGDPGEGWFAVSTPQDSGITVRTVVEGTSVRVFVDETGRDGSARIDVVLSPEVVWSVLMRGGVRVGDFDLTGGRVGRVDLLGGARRIELTLPRQDTVVPISMGGGVRDWKIITDGKTRVRAVLQRGAGEVDLYGDRDRGVDNRTVFTVGDGDGGIDLVAAEGVGTLTVEAG</sequence>
<reference evidence="3 6" key="2">
    <citation type="submission" date="2021-01" db="EMBL/GenBank/DDBJ databases">
        <title>Whole genome shotgun sequence of Actinoplanes lobatus NBRC 12513.</title>
        <authorList>
            <person name="Komaki H."/>
            <person name="Tamura T."/>
        </authorList>
    </citation>
    <scope>NUCLEOTIDE SEQUENCE [LARGE SCALE GENOMIC DNA]</scope>
    <source>
        <strain evidence="3 6">NBRC 12513</strain>
    </source>
</reference>
<dbReference type="RefSeq" id="WP_188122506.1">
    <property type="nucleotide sequence ID" value="NZ_BOMP01000080.1"/>
</dbReference>
<comment type="caution">
    <text evidence="4">The sequence shown here is derived from an EMBL/GenBank/DDBJ whole genome shotgun (WGS) entry which is preliminary data.</text>
</comment>
<evidence type="ECO:0000313" key="5">
    <source>
        <dbReference type="Proteomes" id="UP000590511"/>
    </source>
</evidence>
<evidence type="ECO:0000313" key="3">
    <source>
        <dbReference type="EMBL" id="GIE41892.1"/>
    </source>
</evidence>
<dbReference type="Proteomes" id="UP000631312">
    <property type="component" value="Unassembled WGS sequence"/>
</dbReference>
<proteinExistence type="predicted"/>
<feature type="region of interest" description="Disordered" evidence="1">
    <location>
        <begin position="1"/>
        <end position="23"/>
    </location>
</feature>
<keyword evidence="2" id="KW-1133">Transmembrane helix</keyword>
<feature type="region of interest" description="Disordered" evidence="1">
    <location>
        <begin position="115"/>
        <end position="145"/>
    </location>
</feature>
<name>A0A7W7HGX4_9ACTN</name>
<dbReference type="EMBL" id="BOMP01000080">
    <property type="protein sequence ID" value="GIE41892.1"/>
    <property type="molecule type" value="Genomic_DNA"/>
</dbReference>
<gene>
    <name evidence="3" type="ORF">Alo02nite_47900</name>
    <name evidence="4" type="ORF">BJ964_004475</name>
</gene>
<reference evidence="4 5" key="1">
    <citation type="submission" date="2020-08" db="EMBL/GenBank/DDBJ databases">
        <title>Sequencing the genomes of 1000 actinobacteria strains.</title>
        <authorList>
            <person name="Klenk H.-P."/>
        </authorList>
    </citation>
    <scope>NUCLEOTIDE SEQUENCE [LARGE SCALE GENOMIC DNA]</scope>
    <source>
        <strain evidence="4 5">DSM 43150</strain>
    </source>
</reference>
<keyword evidence="2" id="KW-0812">Transmembrane</keyword>
<keyword evidence="2" id="KW-0472">Membrane</keyword>
<evidence type="ECO:0000313" key="6">
    <source>
        <dbReference type="Proteomes" id="UP000631312"/>
    </source>
</evidence>
<dbReference type="EMBL" id="JACHNC010000001">
    <property type="protein sequence ID" value="MBB4750314.1"/>
    <property type="molecule type" value="Genomic_DNA"/>
</dbReference>
<accession>A0A7W7HGX4</accession>
<organism evidence="4 5">
    <name type="scientific">Actinoplanes lobatus</name>
    <dbReference type="NCBI Taxonomy" id="113568"/>
    <lineage>
        <taxon>Bacteria</taxon>
        <taxon>Bacillati</taxon>
        <taxon>Actinomycetota</taxon>
        <taxon>Actinomycetes</taxon>
        <taxon>Micromonosporales</taxon>
        <taxon>Micromonosporaceae</taxon>
        <taxon>Actinoplanes</taxon>
    </lineage>
</organism>
<evidence type="ECO:0000256" key="2">
    <source>
        <dbReference type="SAM" id="Phobius"/>
    </source>
</evidence>
<protein>
    <submittedName>
        <fullName evidence="4">Uncharacterized protein</fullName>
    </submittedName>
</protein>
<keyword evidence="6" id="KW-1185">Reference proteome</keyword>
<dbReference type="Proteomes" id="UP000590511">
    <property type="component" value="Unassembled WGS sequence"/>
</dbReference>